<keyword evidence="9" id="KW-1185">Reference proteome</keyword>
<keyword evidence="3 6" id="KW-0812">Transmembrane</keyword>
<proteinExistence type="inferred from homology"/>
<accession>A0ABP1DQU0</accession>
<name>A0ABP1DQU0_9APHY</name>
<protein>
    <recommendedName>
        <fullName evidence="6">Protein YOP1</fullName>
    </recommendedName>
</protein>
<evidence type="ECO:0000256" key="7">
    <source>
        <dbReference type="SAM" id="MobiDB-lite"/>
    </source>
</evidence>
<dbReference type="PANTHER" id="PTHR12300:SF161">
    <property type="entry name" value="RECEPTOR EXPRESSION-ENHANCING PROTEIN"/>
    <property type="match status" value="1"/>
</dbReference>
<evidence type="ECO:0000256" key="3">
    <source>
        <dbReference type="ARBA" id="ARBA00022692"/>
    </source>
</evidence>
<feature type="compositionally biased region" description="Acidic residues" evidence="7">
    <location>
        <begin position="285"/>
        <end position="294"/>
    </location>
</feature>
<feature type="region of interest" description="Disordered" evidence="7">
    <location>
        <begin position="237"/>
        <end position="327"/>
    </location>
</feature>
<evidence type="ECO:0000256" key="5">
    <source>
        <dbReference type="ARBA" id="ARBA00023136"/>
    </source>
</evidence>
<evidence type="ECO:0000256" key="1">
    <source>
        <dbReference type="ARBA" id="ARBA00004141"/>
    </source>
</evidence>
<organism evidence="8 9">
    <name type="scientific">Somion occarium</name>
    <dbReference type="NCBI Taxonomy" id="3059160"/>
    <lineage>
        <taxon>Eukaryota</taxon>
        <taxon>Fungi</taxon>
        <taxon>Dikarya</taxon>
        <taxon>Basidiomycota</taxon>
        <taxon>Agaricomycotina</taxon>
        <taxon>Agaricomycetes</taxon>
        <taxon>Polyporales</taxon>
        <taxon>Cerrenaceae</taxon>
        <taxon>Somion</taxon>
    </lineage>
</organism>
<evidence type="ECO:0000256" key="2">
    <source>
        <dbReference type="ARBA" id="ARBA00008573"/>
    </source>
</evidence>
<dbReference type="Pfam" id="PF03134">
    <property type="entry name" value="TB2_DP1_HVA22"/>
    <property type="match status" value="1"/>
</dbReference>
<keyword evidence="4 6" id="KW-1133">Transmembrane helix</keyword>
<evidence type="ECO:0000256" key="4">
    <source>
        <dbReference type="ARBA" id="ARBA00022989"/>
    </source>
</evidence>
<feature type="transmembrane region" description="Helical" evidence="6">
    <location>
        <begin position="6"/>
        <end position="22"/>
    </location>
</feature>
<gene>
    <name evidence="8" type="ORF">GFSPODELE1_LOCUS7711</name>
</gene>
<dbReference type="Proteomes" id="UP001497453">
    <property type="component" value="Chromosome 5"/>
</dbReference>
<reference evidence="9" key="1">
    <citation type="submission" date="2024-04" db="EMBL/GenBank/DDBJ databases">
        <authorList>
            <person name="Shaw F."/>
            <person name="Minotto A."/>
        </authorList>
    </citation>
    <scope>NUCLEOTIDE SEQUENCE [LARGE SCALE GENOMIC DNA]</scope>
</reference>
<comment type="caution">
    <text evidence="6">Lacks conserved residue(s) required for the propagation of feature annotation.</text>
</comment>
<evidence type="ECO:0000313" key="8">
    <source>
        <dbReference type="EMBL" id="CAL1710208.1"/>
    </source>
</evidence>
<evidence type="ECO:0000256" key="6">
    <source>
        <dbReference type="RuleBase" id="RU362006"/>
    </source>
</evidence>
<dbReference type="PANTHER" id="PTHR12300">
    <property type="entry name" value="HVA22-LIKE PROTEINS"/>
    <property type="match status" value="1"/>
</dbReference>
<keyword evidence="5 6" id="KW-0472">Membrane</keyword>
<feature type="transmembrane region" description="Helical" evidence="6">
    <location>
        <begin position="42"/>
        <end position="62"/>
    </location>
</feature>
<dbReference type="EMBL" id="OZ037948">
    <property type="protein sequence ID" value="CAL1710208.1"/>
    <property type="molecule type" value="Genomic_DNA"/>
</dbReference>
<evidence type="ECO:0000313" key="9">
    <source>
        <dbReference type="Proteomes" id="UP001497453"/>
    </source>
</evidence>
<sequence length="327" mass="36196">MVFLYFTFRIISALVAFLYPGYASYKTLSQRPASEAELERWLMYWSVLGCIVAVEYVAEWLISWLPFYYPLKTFFLLYLALPQTAGASYLYKTQVQPFFSSHESEIDSALSQLKTYVYNYLQQLLRSAWNHVSSTLGQNGDRIDALDEGGITREAAANAGAPPSIGDPVSGPIQLAQTLWRSYGPSIIVGGATVVQYAQNAANIRPAPSRDNSSQSALERRRQLEAELASLKASESTIRPYNVGDTPPSPPVLIPSAANHSRTSSESSSSRRERPGSGNGKSTFEEVEVPSDLEGESHHIQQRSSDARRSSWFGWGGSQGYERVKTD</sequence>
<comment type="subcellular location">
    <subcellularLocation>
        <location evidence="1 6">Membrane</location>
        <topology evidence="1 6">Multi-pass membrane protein</topology>
    </subcellularLocation>
</comment>
<dbReference type="InterPro" id="IPR004345">
    <property type="entry name" value="TB2_DP1_HVA22"/>
</dbReference>
<comment type="similarity">
    <text evidence="2 6">Belongs to the DP1 family.</text>
</comment>
<feature type="compositionally biased region" description="Basic and acidic residues" evidence="7">
    <location>
        <begin position="295"/>
        <end position="309"/>
    </location>
</feature>